<gene>
    <name evidence="1" type="ORF">CYJ19_00300</name>
</gene>
<dbReference type="Proteomes" id="UP000235122">
    <property type="component" value="Unassembled WGS sequence"/>
</dbReference>
<dbReference type="STRING" id="33007.HMPREF3198_00676"/>
<evidence type="ECO:0008006" key="3">
    <source>
        <dbReference type="Google" id="ProtNLM"/>
    </source>
</evidence>
<organism evidence="1 2">
    <name type="scientific">Winkia neuii</name>
    <dbReference type="NCBI Taxonomy" id="33007"/>
    <lineage>
        <taxon>Bacteria</taxon>
        <taxon>Bacillati</taxon>
        <taxon>Actinomycetota</taxon>
        <taxon>Actinomycetes</taxon>
        <taxon>Actinomycetales</taxon>
        <taxon>Actinomycetaceae</taxon>
        <taxon>Winkia</taxon>
    </lineage>
</organism>
<name>A0A2I1IPL9_9ACTO</name>
<comment type="caution">
    <text evidence="1">The sequence shown here is derived from an EMBL/GenBank/DDBJ whole genome shotgun (WGS) entry which is preliminary data.</text>
</comment>
<accession>A0A2I1IPL9</accession>
<evidence type="ECO:0000313" key="2">
    <source>
        <dbReference type="Proteomes" id="UP000235122"/>
    </source>
</evidence>
<sequence>MRMKVAIGFLREHFRLALILSVGLLVFSTCASLSGMFRANFINAIETDCKTTYGGYQYKVGTTTSKARTDLLRGAKNSKLVPVARTSHVIEKANHSTKTTLIETGRDFPYGKLIVGHRPHNQHQIVLSQATSQKLDANINERIKIGNSIFEVVGIAILPAHISEEFAVKQMPPPEQQAATLWFTNLNLEQEEYASKDIHAGTIRSTSVDSATEYILHGEKRLSSIAGRYCL</sequence>
<reference evidence="1 2" key="1">
    <citation type="submission" date="2017-12" db="EMBL/GenBank/DDBJ databases">
        <title>Phylogenetic diversity of female urinary microbiome.</title>
        <authorList>
            <person name="Thomas-White K."/>
            <person name="Wolfe A.J."/>
        </authorList>
    </citation>
    <scope>NUCLEOTIDE SEQUENCE [LARGE SCALE GENOMIC DNA]</scope>
    <source>
        <strain evidence="1 2">UMB0402</strain>
    </source>
</reference>
<dbReference type="EMBL" id="PKKO01000001">
    <property type="protein sequence ID" value="PKY73073.1"/>
    <property type="molecule type" value="Genomic_DNA"/>
</dbReference>
<evidence type="ECO:0000313" key="1">
    <source>
        <dbReference type="EMBL" id="PKY73073.1"/>
    </source>
</evidence>
<keyword evidence="2" id="KW-1185">Reference proteome</keyword>
<proteinExistence type="predicted"/>
<dbReference type="AlphaFoldDB" id="A0A2I1IPL9"/>
<protein>
    <recommendedName>
        <fullName evidence="3">MacB-like periplasmic core domain-containing protein</fullName>
    </recommendedName>
</protein>
<dbReference type="RefSeq" id="WP_060797766.1">
    <property type="nucleotide sequence ID" value="NZ_JASOXK010000011.1"/>
</dbReference>